<dbReference type="AlphaFoldDB" id="A0A1H1G1Z4"/>
<name>A0A1H1G1Z4_9ACTN</name>
<gene>
    <name evidence="1" type="ORF">SAMN04489718_3368</name>
</gene>
<dbReference type="Proteomes" id="UP000199301">
    <property type="component" value="Unassembled WGS sequence"/>
</dbReference>
<sequence>MSSRADRQARFVLGWDSGWIHATSSHLAADFRHGWVLCLCGAWIALAPHPPVLLDFSWHGYCGPCLMTRAGIADLRNDLREPYPSWLVTS</sequence>
<evidence type="ECO:0000313" key="2">
    <source>
        <dbReference type="Proteomes" id="UP000199301"/>
    </source>
</evidence>
<dbReference type="RefSeq" id="WP_092525430.1">
    <property type="nucleotide sequence ID" value="NZ_FNKO01000002.1"/>
</dbReference>
<protein>
    <submittedName>
        <fullName evidence="1">Uncharacterized protein</fullName>
    </submittedName>
</protein>
<accession>A0A1H1G1Z4</accession>
<proteinExistence type="predicted"/>
<evidence type="ECO:0000313" key="1">
    <source>
        <dbReference type="EMBL" id="SDR07105.1"/>
    </source>
</evidence>
<reference evidence="2" key="1">
    <citation type="submission" date="2016-10" db="EMBL/GenBank/DDBJ databases">
        <authorList>
            <person name="Varghese N."/>
            <person name="Submissions S."/>
        </authorList>
    </citation>
    <scope>NUCLEOTIDE SEQUENCE [LARGE SCALE GENOMIC DNA]</scope>
    <source>
        <strain evidence="2">DSM 45459</strain>
    </source>
</reference>
<dbReference type="EMBL" id="FNKO01000002">
    <property type="protein sequence ID" value="SDR07105.1"/>
    <property type="molecule type" value="Genomic_DNA"/>
</dbReference>
<dbReference type="OrthoDB" id="4081189at2"/>
<keyword evidence="2" id="KW-1185">Reference proteome</keyword>
<dbReference type="STRING" id="995062.SAMN04489718_3368"/>
<organism evidence="1 2">
    <name type="scientific">Actinopolyspora saharensis</name>
    <dbReference type="NCBI Taxonomy" id="995062"/>
    <lineage>
        <taxon>Bacteria</taxon>
        <taxon>Bacillati</taxon>
        <taxon>Actinomycetota</taxon>
        <taxon>Actinomycetes</taxon>
        <taxon>Actinopolysporales</taxon>
        <taxon>Actinopolysporaceae</taxon>
        <taxon>Actinopolyspora</taxon>
    </lineage>
</organism>